<reference evidence="4" key="1">
    <citation type="journal article" date="2019" name="Plant Biotechnol. J.">
        <title>Genome sequencing of the Australian wild diploid species Gossypium australe highlights disease resistance and delayed gland morphogenesis.</title>
        <authorList>
            <person name="Cai Y."/>
            <person name="Cai X."/>
            <person name="Wang Q."/>
            <person name="Wang P."/>
            <person name="Zhang Y."/>
            <person name="Cai C."/>
            <person name="Xu Y."/>
            <person name="Wang K."/>
            <person name="Zhou Z."/>
            <person name="Wang C."/>
            <person name="Geng S."/>
            <person name="Li B."/>
            <person name="Dong Q."/>
            <person name="Hou Y."/>
            <person name="Wang H."/>
            <person name="Ai P."/>
            <person name="Liu Z."/>
            <person name="Yi F."/>
            <person name="Sun M."/>
            <person name="An G."/>
            <person name="Cheng J."/>
            <person name="Zhang Y."/>
            <person name="Shi Q."/>
            <person name="Xie Y."/>
            <person name="Shi X."/>
            <person name="Chang Y."/>
            <person name="Huang F."/>
            <person name="Chen Y."/>
            <person name="Hong S."/>
            <person name="Mi L."/>
            <person name="Sun Q."/>
            <person name="Zhang L."/>
            <person name="Zhou B."/>
            <person name="Peng R."/>
            <person name="Zhang X."/>
            <person name="Liu F."/>
        </authorList>
    </citation>
    <scope>NUCLEOTIDE SEQUENCE [LARGE SCALE GENOMIC DNA]</scope>
    <source>
        <strain evidence="4">cv. PA1801</strain>
    </source>
</reference>
<feature type="region of interest" description="Disordered" evidence="2">
    <location>
        <begin position="169"/>
        <end position="190"/>
    </location>
</feature>
<evidence type="ECO:0000256" key="2">
    <source>
        <dbReference type="SAM" id="MobiDB-lite"/>
    </source>
</evidence>
<feature type="compositionally biased region" description="Polar residues" evidence="2">
    <location>
        <begin position="130"/>
        <end position="142"/>
    </location>
</feature>
<dbReference type="AlphaFoldDB" id="A0A5B6UTJ1"/>
<dbReference type="Pfam" id="PF04484">
    <property type="entry name" value="QWRF"/>
    <property type="match status" value="1"/>
</dbReference>
<dbReference type="GO" id="GO:0008017">
    <property type="term" value="F:microtubule binding"/>
    <property type="evidence" value="ECO:0007669"/>
    <property type="project" value="TreeGrafter"/>
</dbReference>
<dbReference type="PANTHER" id="PTHR31807:SF6">
    <property type="entry name" value="PROTEIN ENDOSPERM DEFECTIVE 1-RELATED"/>
    <property type="match status" value="1"/>
</dbReference>
<feature type="compositionally biased region" description="Low complexity" evidence="2">
    <location>
        <begin position="171"/>
        <end position="189"/>
    </location>
</feature>
<feature type="compositionally biased region" description="Basic residues" evidence="2">
    <location>
        <begin position="50"/>
        <end position="62"/>
    </location>
</feature>
<comment type="similarity">
    <text evidence="1">Belongs to the QWRF family.</text>
</comment>
<dbReference type="GO" id="GO:0005880">
    <property type="term" value="C:nuclear microtubule"/>
    <property type="evidence" value="ECO:0007669"/>
    <property type="project" value="TreeGrafter"/>
</dbReference>
<dbReference type="GO" id="GO:0051225">
    <property type="term" value="P:spindle assembly"/>
    <property type="evidence" value="ECO:0007669"/>
    <property type="project" value="TreeGrafter"/>
</dbReference>
<feature type="region of interest" description="Disordered" evidence="2">
    <location>
        <begin position="98"/>
        <end position="144"/>
    </location>
</feature>
<accession>A0A5B6UTJ1</accession>
<dbReference type="GO" id="GO:0005737">
    <property type="term" value="C:cytoplasm"/>
    <property type="evidence" value="ECO:0007669"/>
    <property type="project" value="TreeGrafter"/>
</dbReference>
<dbReference type="Proteomes" id="UP000325315">
    <property type="component" value="Unassembled WGS sequence"/>
</dbReference>
<comment type="caution">
    <text evidence="3">The sequence shown here is derived from an EMBL/GenBank/DDBJ whole genome shotgun (WGS) entry which is preliminary data.</text>
</comment>
<dbReference type="OrthoDB" id="542108at2759"/>
<evidence type="ECO:0000313" key="3">
    <source>
        <dbReference type="EMBL" id="KAA3459754.1"/>
    </source>
</evidence>
<evidence type="ECO:0000256" key="1">
    <source>
        <dbReference type="ARBA" id="ARBA00010016"/>
    </source>
</evidence>
<dbReference type="PANTHER" id="PTHR31807">
    <property type="entry name" value="AUGMIN FAMILY MEMBER"/>
    <property type="match status" value="1"/>
</dbReference>
<proteinExistence type="inferred from homology"/>
<evidence type="ECO:0000313" key="4">
    <source>
        <dbReference type="Proteomes" id="UP000325315"/>
    </source>
</evidence>
<sequence length="491" mass="54517">MQVETEEVAAALPPPAVPHPPQRRPRVREVSSRFMSPVSSSHSSGDHSRSPLHKQHHLQRQRRQSEPEVDENIPAVAPCDTPRASLESPFINITTVQKKHRHSRTYSDTSKLFGRSTANNTPLRPDTPTIERTSSLPSSTIRLNHRTANVPATAKASAAAKLLQSSGIGLSSKPNASSSSSQEPSVNESGRTALSLIDLGTSLPEADNNGDGAEPSLKLSRSLNSPLLSSDPSLFHLPNGLMKGKSAKVTPFSLPPVPSHTKHGTDTIRGSKKISRHQEDLHSLKLLYNCYLQWRFANAKAENSTQIQKRETERILYSLEVKISELYDCVRRKRMELQLLQRMKTLSNILESHMPYLEEWSTIQGDYLNSLSEAIQSLLNISLRLPINGNVKVDTREVGEAMTSAIKMMEMIVSNVQSFMPKAEEMESSVSELARVAIGERAVIEECGDLLYKTNTFQVEECSLRAQLIQLQAMGSCTNKLLLQEKYTLRD</sequence>
<feature type="compositionally biased region" description="Polar residues" evidence="2">
    <location>
        <begin position="106"/>
        <end position="122"/>
    </location>
</feature>
<dbReference type="InterPro" id="IPR007573">
    <property type="entry name" value="QWRF"/>
</dbReference>
<protein>
    <submittedName>
        <fullName evidence="3">Protein ENDOSPERM DEFECTIVE 1-like</fullName>
    </submittedName>
</protein>
<feature type="region of interest" description="Disordered" evidence="2">
    <location>
        <begin position="1"/>
        <end position="85"/>
    </location>
</feature>
<gene>
    <name evidence="3" type="ORF">EPI10_026481</name>
</gene>
<organism evidence="3 4">
    <name type="scientific">Gossypium australe</name>
    <dbReference type="NCBI Taxonomy" id="47621"/>
    <lineage>
        <taxon>Eukaryota</taxon>
        <taxon>Viridiplantae</taxon>
        <taxon>Streptophyta</taxon>
        <taxon>Embryophyta</taxon>
        <taxon>Tracheophyta</taxon>
        <taxon>Spermatophyta</taxon>
        <taxon>Magnoliopsida</taxon>
        <taxon>eudicotyledons</taxon>
        <taxon>Gunneridae</taxon>
        <taxon>Pentapetalae</taxon>
        <taxon>rosids</taxon>
        <taxon>malvids</taxon>
        <taxon>Malvales</taxon>
        <taxon>Malvaceae</taxon>
        <taxon>Malvoideae</taxon>
        <taxon>Gossypium</taxon>
    </lineage>
</organism>
<keyword evidence="4" id="KW-1185">Reference proteome</keyword>
<dbReference type="EMBL" id="SMMG02000009">
    <property type="protein sequence ID" value="KAA3459754.1"/>
    <property type="molecule type" value="Genomic_DNA"/>
</dbReference>
<name>A0A5B6UTJ1_9ROSI</name>
<feature type="compositionally biased region" description="Low complexity" evidence="2">
    <location>
        <begin position="32"/>
        <end position="43"/>
    </location>
</feature>